<name>A0A1J9QJ89_9EURO</name>
<dbReference type="Proteomes" id="UP000242791">
    <property type="component" value="Unassembled WGS sequence"/>
</dbReference>
<gene>
    <name evidence="1" type="ORF">ACJ73_08400</name>
</gene>
<organism evidence="1 2">
    <name type="scientific">Blastomyces percursus</name>
    <dbReference type="NCBI Taxonomy" id="1658174"/>
    <lineage>
        <taxon>Eukaryota</taxon>
        <taxon>Fungi</taxon>
        <taxon>Dikarya</taxon>
        <taxon>Ascomycota</taxon>
        <taxon>Pezizomycotina</taxon>
        <taxon>Eurotiomycetes</taxon>
        <taxon>Eurotiomycetidae</taxon>
        <taxon>Onygenales</taxon>
        <taxon>Ajellomycetaceae</taxon>
        <taxon>Blastomyces</taxon>
    </lineage>
</organism>
<reference evidence="1 2" key="1">
    <citation type="submission" date="2015-08" db="EMBL/GenBank/DDBJ databases">
        <title>Emmonsia species relationships and genome sequence.</title>
        <authorList>
            <person name="Cuomo C.A."/>
            <person name="Schwartz I.S."/>
            <person name="Kenyon C."/>
            <person name="De Hoog G.S."/>
            <person name="Govender N.P."/>
            <person name="Botha A."/>
            <person name="Moreno L."/>
            <person name="De Vries M."/>
            <person name="Munoz J.F."/>
            <person name="Stielow J.B."/>
        </authorList>
    </citation>
    <scope>NUCLEOTIDE SEQUENCE [LARGE SCALE GENOMIC DNA]</scope>
    <source>
        <strain evidence="1 2">EI222</strain>
    </source>
</reference>
<dbReference type="EMBL" id="LGTZ01001968">
    <property type="protein sequence ID" value="OJD20267.1"/>
    <property type="molecule type" value="Genomic_DNA"/>
</dbReference>
<dbReference type="VEuPathDB" id="FungiDB:ACJ73_08400"/>
<evidence type="ECO:0000313" key="2">
    <source>
        <dbReference type="Proteomes" id="UP000242791"/>
    </source>
</evidence>
<dbReference type="AlphaFoldDB" id="A0A1J9QJ89"/>
<comment type="caution">
    <text evidence="1">The sequence shown here is derived from an EMBL/GenBank/DDBJ whole genome shotgun (WGS) entry which is preliminary data.</text>
</comment>
<keyword evidence="2" id="KW-1185">Reference proteome</keyword>
<protein>
    <submittedName>
        <fullName evidence="1">Uncharacterized protein</fullName>
    </submittedName>
</protein>
<accession>A0A1J9QJ89</accession>
<proteinExistence type="predicted"/>
<dbReference type="OrthoDB" id="5416097at2759"/>
<evidence type="ECO:0000313" key="1">
    <source>
        <dbReference type="EMBL" id="OJD20267.1"/>
    </source>
</evidence>
<sequence length="121" mass="13940">MVSQLASSSIPMCDIENECWNERSERRTAVLHRLKVILKEKLSKDVVPPPFWAFCQLADIAKLEEMISDAEEAPNTRVAQRLLEPTIDDCDSMIARCESAAESKFESKYEQRYKSFNHSEQ</sequence>